<accession>A0ABU4NV31</accession>
<dbReference type="RefSeq" id="WP_319063566.1">
    <property type="nucleotide sequence ID" value="NZ_JARAYT010000003.1"/>
</dbReference>
<reference evidence="3 4" key="1">
    <citation type="journal article" date="2023" name="Microb. Genom.">
        <title>Mesoterricola silvestris gen. nov., sp. nov., Mesoterricola sediminis sp. nov., Geothrix oryzae sp. nov., Geothrix edaphica sp. nov., Geothrix rubra sp. nov., and Geothrix limicola sp. nov., six novel members of Acidobacteriota isolated from soils.</title>
        <authorList>
            <person name="Weisberg A.J."/>
            <person name="Pearce E."/>
            <person name="Kramer C.G."/>
            <person name="Chang J.H."/>
            <person name="Clarke C.R."/>
        </authorList>
    </citation>
    <scope>NUCLEOTIDE SEQUENCE [LARGE SCALE GENOMIC DNA]</scope>
    <source>
        <strain evidence="3 4">ID09-01A</strain>
    </source>
</reference>
<proteinExistence type="predicted"/>
<gene>
    <name evidence="3" type="ORF">PV662_40745</name>
</gene>
<feature type="domain" description="MOSC" evidence="2">
    <location>
        <begin position="81"/>
        <end position="138"/>
    </location>
</feature>
<dbReference type="EMBL" id="JARAYU010000022">
    <property type="protein sequence ID" value="MDX3705958.1"/>
    <property type="molecule type" value="Genomic_DNA"/>
</dbReference>
<organism evidence="3 4">
    <name type="scientific">Streptomyces europaeiscabiei</name>
    <dbReference type="NCBI Taxonomy" id="146819"/>
    <lineage>
        <taxon>Bacteria</taxon>
        <taxon>Bacillati</taxon>
        <taxon>Actinomycetota</taxon>
        <taxon>Actinomycetes</taxon>
        <taxon>Kitasatosporales</taxon>
        <taxon>Streptomycetaceae</taxon>
        <taxon>Streptomyces</taxon>
    </lineage>
</organism>
<comment type="caution">
    <text evidence="3">The sequence shown here is derived from an EMBL/GenBank/DDBJ whole genome shotgun (WGS) entry which is preliminary data.</text>
</comment>
<evidence type="ECO:0000259" key="2">
    <source>
        <dbReference type="PROSITE" id="PS51340"/>
    </source>
</evidence>
<evidence type="ECO:0000256" key="1">
    <source>
        <dbReference type="SAM" id="MobiDB-lite"/>
    </source>
</evidence>
<feature type="region of interest" description="Disordered" evidence="1">
    <location>
        <begin position="78"/>
        <end position="138"/>
    </location>
</feature>
<dbReference type="InterPro" id="IPR005302">
    <property type="entry name" value="MoCF_Sase_C"/>
</dbReference>
<evidence type="ECO:0000313" key="3">
    <source>
        <dbReference type="EMBL" id="MDX3705958.1"/>
    </source>
</evidence>
<keyword evidence="4" id="KW-1185">Reference proteome</keyword>
<dbReference type="Proteomes" id="UP001271274">
    <property type="component" value="Unassembled WGS sequence"/>
</dbReference>
<evidence type="ECO:0000313" key="4">
    <source>
        <dbReference type="Proteomes" id="UP001271274"/>
    </source>
</evidence>
<dbReference type="PROSITE" id="PS51340">
    <property type="entry name" value="MOSC"/>
    <property type="match status" value="1"/>
</dbReference>
<name>A0ABU4NV31_9ACTN</name>
<protein>
    <recommendedName>
        <fullName evidence="2">MOSC domain-containing protein</fullName>
    </recommendedName>
</protein>
<sequence>MERAGRTRLRHDGREIQDVRAPAKLYDDDRSPCVGALVTVTAGRPLADKELPETIRLRDGSLGANDLADFRTERVGTMHVSRPRAAHVCGPDGTPTADPDDVPSPSRSADPDPYAPSALPTEDLEDLEDLPVPSLSIG</sequence>